<proteinExistence type="inferred from homology"/>
<evidence type="ECO:0000256" key="1">
    <source>
        <dbReference type="ARBA" id="ARBA00010884"/>
    </source>
</evidence>
<dbReference type="NCBIfam" id="NF008218">
    <property type="entry name" value="PRK10985.1"/>
    <property type="match status" value="1"/>
</dbReference>
<dbReference type="Pfam" id="PF00561">
    <property type="entry name" value="Abhydrolase_1"/>
    <property type="match status" value="1"/>
</dbReference>
<gene>
    <name evidence="3" type="ORF">RM530_02550</name>
</gene>
<evidence type="ECO:0000313" key="3">
    <source>
        <dbReference type="EMBL" id="MDT0496247.1"/>
    </source>
</evidence>
<reference evidence="3 4" key="1">
    <citation type="submission" date="2023-09" db="EMBL/GenBank/DDBJ databases">
        <authorList>
            <person name="Rey-Velasco X."/>
        </authorList>
    </citation>
    <scope>NUCLEOTIDE SEQUENCE [LARGE SCALE GENOMIC DNA]</scope>
    <source>
        <strain evidence="3 4">W345</strain>
    </source>
</reference>
<organism evidence="3 4">
    <name type="scientific">Banduia mediterranea</name>
    <dbReference type="NCBI Taxonomy" id="3075609"/>
    <lineage>
        <taxon>Bacteria</taxon>
        <taxon>Pseudomonadati</taxon>
        <taxon>Pseudomonadota</taxon>
        <taxon>Gammaproteobacteria</taxon>
        <taxon>Nevskiales</taxon>
        <taxon>Algiphilaceae</taxon>
        <taxon>Banduia</taxon>
    </lineage>
</organism>
<comment type="similarity">
    <text evidence="1">Belongs to the AB hydrolase superfamily. AB hydrolase 4 family.</text>
</comment>
<dbReference type="Proteomes" id="UP001254608">
    <property type="component" value="Unassembled WGS sequence"/>
</dbReference>
<keyword evidence="3" id="KW-0378">Hydrolase</keyword>
<dbReference type="PANTHER" id="PTHR10794:SF94">
    <property type="entry name" value="ESTERASE YHET-RELATED"/>
    <property type="match status" value="1"/>
</dbReference>
<feature type="domain" description="AB hydrolase-1" evidence="2">
    <location>
        <begin position="79"/>
        <end position="315"/>
    </location>
</feature>
<sequence>MPSATPLRQPAAATHGRIQNSGFRAHPLLRNPHLQTMLPALLRPRPPLDLRRERLELDDGDFVDLAWAGTEQTGAPTAVLVHGLTGGFESKYLRGLALQLIDLGWRICALQLRGGGESPNRLARCYHHGDSADLRHLWHLLRRREPEGIVATVGWSLGGNVVLKALGEEGDQAPVDFAAAASVPFSLYECAERLRHGVARIYQSHLLGALRRMIRHKASRVDLSAIDLDAVLSAPDFFTFDDGFTAPLNGFADAHDYYARAACGPYLQAIRRPTLIVHAQDDPMMVREIIPRAEALSPFVTLQLSTHGGHVGFVEAGPRGRPRMWLERHFAEYLQRQRVEHEGASRAVA</sequence>
<evidence type="ECO:0000259" key="2">
    <source>
        <dbReference type="Pfam" id="PF00561"/>
    </source>
</evidence>
<dbReference type="InterPro" id="IPR050960">
    <property type="entry name" value="AB_hydrolase_4_sf"/>
</dbReference>
<dbReference type="RefSeq" id="WP_311363636.1">
    <property type="nucleotide sequence ID" value="NZ_JAVRIC010000002.1"/>
</dbReference>
<dbReference type="InterPro" id="IPR012020">
    <property type="entry name" value="ABHD4"/>
</dbReference>
<dbReference type="PIRSF" id="PIRSF005211">
    <property type="entry name" value="Ab_hydro_YheT"/>
    <property type="match status" value="1"/>
</dbReference>
<dbReference type="GO" id="GO:0016787">
    <property type="term" value="F:hydrolase activity"/>
    <property type="evidence" value="ECO:0007669"/>
    <property type="project" value="UniProtKB-KW"/>
</dbReference>
<keyword evidence="4" id="KW-1185">Reference proteome</keyword>
<comment type="caution">
    <text evidence="3">The sequence shown here is derived from an EMBL/GenBank/DDBJ whole genome shotgun (WGS) entry which is preliminary data.</text>
</comment>
<dbReference type="InterPro" id="IPR029058">
    <property type="entry name" value="AB_hydrolase_fold"/>
</dbReference>
<dbReference type="EMBL" id="JAVRIC010000002">
    <property type="protein sequence ID" value="MDT0496247.1"/>
    <property type="molecule type" value="Genomic_DNA"/>
</dbReference>
<dbReference type="Gene3D" id="3.40.50.1820">
    <property type="entry name" value="alpha/beta hydrolase"/>
    <property type="match status" value="1"/>
</dbReference>
<dbReference type="SUPFAM" id="SSF53474">
    <property type="entry name" value="alpha/beta-Hydrolases"/>
    <property type="match status" value="1"/>
</dbReference>
<evidence type="ECO:0000313" key="4">
    <source>
        <dbReference type="Proteomes" id="UP001254608"/>
    </source>
</evidence>
<dbReference type="InterPro" id="IPR000073">
    <property type="entry name" value="AB_hydrolase_1"/>
</dbReference>
<protein>
    <submittedName>
        <fullName evidence="3">Hydrolase</fullName>
    </submittedName>
</protein>
<accession>A0ABU2WEG1</accession>
<dbReference type="PANTHER" id="PTHR10794">
    <property type="entry name" value="ABHYDROLASE DOMAIN-CONTAINING PROTEIN"/>
    <property type="match status" value="1"/>
</dbReference>
<name>A0ABU2WEG1_9GAMM</name>